<protein>
    <submittedName>
        <fullName evidence="1">Uncharacterized protein</fullName>
    </submittedName>
</protein>
<keyword evidence="2" id="KW-1185">Reference proteome</keyword>
<dbReference type="AlphaFoldDB" id="A0A5B7FVF0"/>
<evidence type="ECO:0000313" key="1">
    <source>
        <dbReference type="EMBL" id="MPC50532.1"/>
    </source>
</evidence>
<name>A0A5B7FVF0_PORTR</name>
<accession>A0A5B7FVF0</accession>
<gene>
    <name evidence="1" type="ORF">E2C01_044361</name>
</gene>
<reference evidence="1 2" key="1">
    <citation type="submission" date="2019-05" db="EMBL/GenBank/DDBJ databases">
        <title>Another draft genome of Portunus trituberculatus and its Hox gene families provides insights of decapod evolution.</title>
        <authorList>
            <person name="Jeong J.-H."/>
            <person name="Song I."/>
            <person name="Kim S."/>
            <person name="Choi T."/>
            <person name="Kim D."/>
            <person name="Ryu S."/>
            <person name="Kim W."/>
        </authorList>
    </citation>
    <scope>NUCLEOTIDE SEQUENCE [LARGE SCALE GENOMIC DNA]</scope>
    <source>
        <tissue evidence="1">Muscle</tissue>
    </source>
</reference>
<comment type="caution">
    <text evidence="1">The sequence shown here is derived from an EMBL/GenBank/DDBJ whole genome shotgun (WGS) entry which is preliminary data.</text>
</comment>
<evidence type="ECO:0000313" key="2">
    <source>
        <dbReference type="Proteomes" id="UP000324222"/>
    </source>
</evidence>
<sequence>MGAAAPLNRMALYSSHRSMTRYSEAQNKVLIDHDNSVLIIPKK</sequence>
<dbReference type="EMBL" id="VSRR010009561">
    <property type="protein sequence ID" value="MPC50532.1"/>
    <property type="molecule type" value="Genomic_DNA"/>
</dbReference>
<organism evidence="1 2">
    <name type="scientific">Portunus trituberculatus</name>
    <name type="common">Swimming crab</name>
    <name type="synonym">Neptunus trituberculatus</name>
    <dbReference type="NCBI Taxonomy" id="210409"/>
    <lineage>
        <taxon>Eukaryota</taxon>
        <taxon>Metazoa</taxon>
        <taxon>Ecdysozoa</taxon>
        <taxon>Arthropoda</taxon>
        <taxon>Crustacea</taxon>
        <taxon>Multicrustacea</taxon>
        <taxon>Malacostraca</taxon>
        <taxon>Eumalacostraca</taxon>
        <taxon>Eucarida</taxon>
        <taxon>Decapoda</taxon>
        <taxon>Pleocyemata</taxon>
        <taxon>Brachyura</taxon>
        <taxon>Eubrachyura</taxon>
        <taxon>Portunoidea</taxon>
        <taxon>Portunidae</taxon>
        <taxon>Portuninae</taxon>
        <taxon>Portunus</taxon>
    </lineage>
</organism>
<dbReference type="Proteomes" id="UP000324222">
    <property type="component" value="Unassembled WGS sequence"/>
</dbReference>
<proteinExistence type="predicted"/>